<dbReference type="Pfam" id="PF00668">
    <property type="entry name" value="Condensation"/>
    <property type="match status" value="2"/>
</dbReference>
<feature type="domain" description="Carrier" evidence="6">
    <location>
        <begin position="1604"/>
        <end position="1680"/>
    </location>
</feature>
<reference evidence="7" key="1">
    <citation type="journal article" date="2023" name="Mol. Phylogenet. Evol.">
        <title>Genome-scale phylogeny and comparative genomics of the fungal order Sordariales.</title>
        <authorList>
            <person name="Hensen N."/>
            <person name="Bonometti L."/>
            <person name="Westerberg I."/>
            <person name="Brannstrom I.O."/>
            <person name="Guillou S."/>
            <person name="Cros-Aarteil S."/>
            <person name="Calhoun S."/>
            <person name="Haridas S."/>
            <person name="Kuo A."/>
            <person name="Mondo S."/>
            <person name="Pangilinan J."/>
            <person name="Riley R."/>
            <person name="LaButti K."/>
            <person name="Andreopoulos B."/>
            <person name="Lipzen A."/>
            <person name="Chen C."/>
            <person name="Yan M."/>
            <person name="Daum C."/>
            <person name="Ng V."/>
            <person name="Clum A."/>
            <person name="Steindorff A."/>
            <person name="Ohm R.A."/>
            <person name="Martin F."/>
            <person name="Silar P."/>
            <person name="Natvig D.O."/>
            <person name="Lalanne C."/>
            <person name="Gautier V."/>
            <person name="Ament-Velasquez S.L."/>
            <person name="Kruys A."/>
            <person name="Hutchinson M.I."/>
            <person name="Powell A.J."/>
            <person name="Barry K."/>
            <person name="Miller A.N."/>
            <person name="Grigoriev I.V."/>
            <person name="Debuchy R."/>
            <person name="Gladieux P."/>
            <person name="Hiltunen Thoren M."/>
            <person name="Johannesson H."/>
        </authorList>
    </citation>
    <scope>NUCLEOTIDE SEQUENCE</scope>
    <source>
        <strain evidence="7">CBS 141.50</strain>
    </source>
</reference>
<dbReference type="GO" id="GO:0031177">
    <property type="term" value="F:phosphopantetheine binding"/>
    <property type="evidence" value="ECO:0007669"/>
    <property type="project" value="InterPro"/>
</dbReference>
<dbReference type="GO" id="GO:0016874">
    <property type="term" value="F:ligase activity"/>
    <property type="evidence" value="ECO:0007669"/>
    <property type="project" value="UniProtKB-KW"/>
</dbReference>
<dbReference type="FunFam" id="3.30.300.30:FF:000015">
    <property type="entry name" value="Nonribosomal peptide synthase SidD"/>
    <property type="match status" value="1"/>
</dbReference>
<feature type="compositionally biased region" description="Basic residues" evidence="5">
    <location>
        <begin position="1"/>
        <end position="11"/>
    </location>
</feature>
<dbReference type="InterPro" id="IPR009081">
    <property type="entry name" value="PP-bd_ACP"/>
</dbReference>
<dbReference type="CDD" id="cd22541">
    <property type="entry name" value="SP5_N"/>
    <property type="match status" value="1"/>
</dbReference>
<protein>
    <recommendedName>
        <fullName evidence="6">Carrier domain-containing protein</fullName>
    </recommendedName>
</protein>
<dbReference type="FunFam" id="3.30.559.30:FF:000003">
    <property type="entry name" value="Nonribosomal peptide synthase SidD"/>
    <property type="match status" value="1"/>
</dbReference>
<dbReference type="NCBIfam" id="TIGR01733">
    <property type="entry name" value="AA-adenyl-dom"/>
    <property type="match status" value="1"/>
</dbReference>
<dbReference type="Pfam" id="PF00501">
    <property type="entry name" value="AMP-binding"/>
    <property type="match status" value="1"/>
</dbReference>
<reference evidence="7" key="2">
    <citation type="submission" date="2023-05" db="EMBL/GenBank/DDBJ databases">
        <authorList>
            <consortium name="Lawrence Berkeley National Laboratory"/>
            <person name="Steindorff A."/>
            <person name="Hensen N."/>
            <person name="Bonometti L."/>
            <person name="Westerberg I."/>
            <person name="Brannstrom I.O."/>
            <person name="Guillou S."/>
            <person name="Cros-Aarteil S."/>
            <person name="Calhoun S."/>
            <person name="Haridas S."/>
            <person name="Kuo A."/>
            <person name="Mondo S."/>
            <person name="Pangilinan J."/>
            <person name="Riley R."/>
            <person name="Labutti K."/>
            <person name="Andreopoulos B."/>
            <person name="Lipzen A."/>
            <person name="Chen C."/>
            <person name="Yanf M."/>
            <person name="Daum C."/>
            <person name="Ng V."/>
            <person name="Clum A."/>
            <person name="Ohm R."/>
            <person name="Martin F."/>
            <person name="Silar P."/>
            <person name="Natvig D."/>
            <person name="Lalanne C."/>
            <person name="Gautier V."/>
            <person name="Ament-Velasquez S.L."/>
            <person name="Kruys A."/>
            <person name="Hutchinson M.I."/>
            <person name="Powell A.J."/>
            <person name="Barry K."/>
            <person name="Miller A.N."/>
            <person name="Grigoriev I.V."/>
            <person name="Debuchy R."/>
            <person name="Gladieux P."/>
            <person name="Thoren M.H."/>
            <person name="Johannesson H."/>
        </authorList>
    </citation>
    <scope>NUCLEOTIDE SEQUENCE</scope>
    <source>
        <strain evidence="7">CBS 141.50</strain>
    </source>
</reference>
<feature type="region of interest" description="Disordered" evidence="5">
    <location>
        <begin position="1"/>
        <end position="55"/>
    </location>
</feature>
<dbReference type="InterPro" id="IPR020806">
    <property type="entry name" value="PKS_PP-bd"/>
</dbReference>
<dbReference type="EMBL" id="MU853556">
    <property type="protein sequence ID" value="KAK4147292.1"/>
    <property type="molecule type" value="Genomic_DNA"/>
</dbReference>
<dbReference type="SUPFAM" id="SSF47336">
    <property type="entry name" value="ACP-like"/>
    <property type="match status" value="2"/>
</dbReference>
<dbReference type="FunFam" id="1.10.1200.10:FF:000005">
    <property type="entry name" value="Nonribosomal peptide synthetase 1"/>
    <property type="match status" value="2"/>
</dbReference>
<dbReference type="InterPro" id="IPR036736">
    <property type="entry name" value="ACP-like_sf"/>
</dbReference>
<feature type="domain" description="Carrier" evidence="6">
    <location>
        <begin position="780"/>
        <end position="856"/>
    </location>
</feature>
<dbReference type="InterPro" id="IPR056896">
    <property type="entry name" value="SIDD_N"/>
</dbReference>
<dbReference type="InterPro" id="IPR042099">
    <property type="entry name" value="ANL_N_sf"/>
</dbReference>
<keyword evidence="3" id="KW-0436">Ligase</keyword>
<dbReference type="Gene3D" id="3.40.50.12780">
    <property type="entry name" value="N-terminal domain of ligase-like"/>
    <property type="match status" value="2"/>
</dbReference>
<feature type="compositionally biased region" description="Basic and acidic residues" evidence="5">
    <location>
        <begin position="26"/>
        <end position="55"/>
    </location>
</feature>
<feature type="compositionally biased region" description="Pro residues" evidence="5">
    <location>
        <begin position="1065"/>
        <end position="1074"/>
    </location>
</feature>
<organism evidence="7 8">
    <name type="scientific">Dichotomopilus funicola</name>
    <dbReference type="NCBI Taxonomy" id="1934379"/>
    <lineage>
        <taxon>Eukaryota</taxon>
        <taxon>Fungi</taxon>
        <taxon>Dikarya</taxon>
        <taxon>Ascomycota</taxon>
        <taxon>Pezizomycotina</taxon>
        <taxon>Sordariomycetes</taxon>
        <taxon>Sordariomycetidae</taxon>
        <taxon>Sordariales</taxon>
        <taxon>Chaetomiaceae</taxon>
        <taxon>Dichotomopilus</taxon>
    </lineage>
</organism>
<dbReference type="InterPro" id="IPR023213">
    <property type="entry name" value="CAT-like_dom_sf"/>
</dbReference>
<dbReference type="Gene3D" id="3.30.559.30">
    <property type="entry name" value="Nonribosomal peptide synthetase, condensation domain"/>
    <property type="match status" value="2"/>
</dbReference>
<dbReference type="Gene3D" id="3.30.300.30">
    <property type="match status" value="1"/>
</dbReference>
<dbReference type="Pfam" id="PF00550">
    <property type="entry name" value="PP-binding"/>
    <property type="match status" value="2"/>
</dbReference>
<keyword evidence="2" id="KW-0597">Phosphoprotein</keyword>
<dbReference type="Pfam" id="PF24895">
    <property type="entry name" value="SIDD_N"/>
    <property type="match status" value="1"/>
</dbReference>
<dbReference type="GO" id="GO:0043041">
    <property type="term" value="P:amino acid activation for nonribosomal peptide biosynthetic process"/>
    <property type="evidence" value="ECO:0007669"/>
    <property type="project" value="TreeGrafter"/>
</dbReference>
<evidence type="ECO:0000313" key="8">
    <source>
        <dbReference type="Proteomes" id="UP001302676"/>
    </source>
</evidence>
<dbReference type="InterPro" id="IPR045851">
    <property type="entry name" value="AMP-bd_C_sf"/>
</dbReference>
<feature type="region of interest" description="Disordered" evidence="5">
    <location>
        <begin position="1680"/>
        <end position="1699"/>
    </location>
</feature>
<dbReference type="CDD" id="cd05918">
    <property type="entry name" value="A_NRPS_SidN3_like"/>
    <property type="match status" value="1"/>
</dbReference>
<evidence type="ECO:0000256" key="5">
    <source>
        <dbReference type="SAM" id="MobiDB-lite"/>
    </source>
</evidence>
<evidence type="ECO:0000256" key="1">
    <source>
        <dbReference type="ARBA" id="ARBA00022450"/>
    </source>
</evidence>
<accession>A0AAN6ZQN1</accession>
<dbReference type="InterPro" id="IPR001242">
    <property type="entry name" value="Condensation_dom"/>
</dbReference>
<dbReference type="Gene3D" id="3.30.559.10">
    <property type="entry name" value="Chloramphenicol acetyltransferase-like domain"/>
    <property type="match status" value="2"/>
</dbReference>
<dbReference type="FunFam" id="3.40.50.12780:FF:000014">
    <property type="entry name" value="Nonribosomal peptide synthetase 1"/>
    <property type="match status" value="1"/>
</dbReference>
<feature type="region of interest" description="Disordered" evidence="5">
    <location>
        <begin position="1042"/>
        <end position="1077"/>
    </location>
</feature>
<sequence length="2166" mass="233551">MGLRKAFKRLLPRASRANVSPAKSQPEPRSEPRSAKTEKTETDPTTTDTDKSDSFVHVDLPSSAPTYAQVLVAWLLLLLRTREDGQAEFEWAYADDTKGEKHLLSSTVVDLNGNIEQDVAAVSGVASGRDGALVLSTGLLAPGGTALDPTIHLRVTLSPLSTTIVYHTPTALPFTLSLFTTNFTHLLTQAQTLPNTPLKSLLSPTPADLAHIWTLNRTVPPTHAFPIHDLISQRATEHPSKTAIDSFDGTLTYAEVDTFSTVLAHHLRTAVGVQNHDSVGVCFEKSRWTVVGLLAVMKAGATVVMMDPSLPTGRLKGMAGQVGAKVIVSSANQQHLAGEILPSGQIVVIDQPTLTSLSPLYPPTTTPPLPPVDPSTILYTIFTSGSTGTPKGVLISHKTYTSSALPRAAAVGYSPTSRVLDFASYAFDVALDSMLLTLSHSGTLCIPSDADRLDNLNGAMRRLRVNYAGITPSVARVLEEDVIRSLDHGLGLGGEAVAAGDARKWGGWAKRIVIGYGPCECTIGCTINGDAAPPEGREYLSIGQGNGAVMWVVDPEDHEVLMPWGAVGELLVEGPIVGEGYLGDGEKTERAFIRDPIWLRGGVTSTTENREEVSFPGRRGRLYKTGDLGRYDPDGSGGIVFVGRKDTQVKLRGQRVELGEIESQLRAKLPGMTVIAEVLAQGSVSTLVAFISPESNSAHGKEVELESIVLDSATQKTLEQADRNVAEVLPRYMVPTAYLPVNHIPTLISGKTDRKKLRAFGPGALRAAADSAHESSDVSDVLTDGELQLRQAWATVLRLSAESIKKNDNFFALGGDSLAAMKLSAHCRTLALNLPVIHTFAHPTLSAMAAVTVPFTQSSTETAPRTPFSLLPAPAEQAVLEAAHICGTTPAYIEDMYPCTPTQESLFTFSLKSPTPYLAQRIATIPARFSTQAWKVAWESVVAATPILRSRLVHRAEQSGLEQVVLRDEGQGIAWVEETDLEGYLAQDKQQNMDFGMELARYAIVVDRGQRYMVWTLHHAVYDGWSEPLVLGGVYSLLAPAPEAPEAPEHDTNTHQPLNQTNQSPPSPQQPPFSPLTKTTMADFVHHLTHNIPPQTTTAFWRTTLSGATGPQFPALPSRDFHPVPTGFLQHCISLPTTPEGKKIKIPFTLATVLRGAWALVAAQSSGNGDVVFGETLTGRDIALPGVEEVVGPLIATVPVRVRVPGSDHSQTLAEEEEEERGKGDKIKEYLGTIQASTAAHAPHQHLGMQHIRRVSRDALVACEAPTGLVIQVSGEESASQTNVVTALGFEVADPLLEALHFNPYPLMLACGIESGRVRVCASFDERVVSTGEMGRVLGRLEKVFLSLVAGAETDKMVGEIDGLGQEDWRLLKEWNGQGPMEVDKNGRVRVGGEVGKTLDLRVVVPWVVERGNANKLVSVGCVGELWLEGPLLTGEGVVENPLWLEAFGRQGKAQPTGDLVKQREDGSIVLVGRKDGSVASDLERHLAQYLPSVVFSVVSVEGQSLVLIQRPDTDADVEVLKGKHTLTTYSFSTAVSTAIPATLVSNLKRFDKFAQNSLSQSPAYLVLDSLPSNPQDLAAKIPHQILRYFRTALHAWTPPATQSAETTAESILKAAWASVLDIPPSQIDTDDNFFRLGGDSVLAMKLVSRLRGQGHRLTVADVFRHMRLGDAAGVLKLGKPKTEKAESKPNTEKAEGEKTKAVGKYNPFSLLPSDSAQLISEITPQLDARWSIQDIYPVTETQDLDIRATITPPQTSVQYTLLFSPPGGFDRQRLVSALHKLVQAHDILRTVFIRHGASFLQVVVRELEVPLQVHDATQDDLESSVRCVCVEHIGGGFHLGQPFFHTLLVTSAGANNNKTECLALALSHAQYDGVSLPLLLQHLSALYTNPNTLPNLPTTPFSTYLAHTLSVSAQSRALSYWSALLTGSVPTILPDLTRTDLHPTSRAVFRTLAVPGQEGGTSMDNTGITTATMLTTAWAVVLARRTHSRDVTFGRVTSGRTVDSDSQGGDGGEMDMDAVSGPCYRISPVRVRFDTTVQTAGLLREVQNQAVASSAWDYVNLGALGENVGWKTRGVEGPAVFDSMVHHQDWDDASTMVFGGAECKIDLETPHGDAGVPMKVVSFVRERVMHVGVVGREEDGEVVESLLGELAETVRVLRGDGVVEV</sequence>
<evidence type="ECO:0000256" key="4">
    <source>
        <dbReference type="ARBA" id="ARBA00029454"/>
    </source>
</evidence>
<dbReference type="SMART" id="SM00823">
    <property type="entry name" value="PKS_PP"/>
    <property type="match status" value="2"/>
</dbReference>
<dbReference type="RefSeq" id="XP_062640663.1">
    <property type="nucleotide sequence ID" value="XM_062779200.1"/>
</dbReference>
<dbReference type="PANTHER" id="PTHR45527">
    <property type="entry name" value="NONRIBOSOMAL PEPTIDE SYNTHETASE"/>
    <property type="match status" value="1"/>
</dbReference>
<dbReference type="PANTHER" id="PTHR45527:SF3">
    <property type="entry name" value="SIDEROPHORE SYNTHETASE (EUROFUNG)"/>
    <property type="match status" value="1"/>
</dbReference>
<evidence type="ECO:0000256" key="3">
    <source>
        <dbReference type="ARBA" id="ARBA00022598"/>
    </source>
</evidence>
<keyword evidence="8" id="KW-1185">Reference proteome</keyword>
<dbReference type="Proteomes" id="UP001302676">
    <property type="component" value="Unassembled WGS sequence"/>
</dbReference>
<feature type="compositionally biased region" description="Basic and acidic residues" evidence="5">
    <location>
        <begin position="1681"/>
        <end position="1699"/>
    </location>
</feature>
<dbReference type="Gene3D" id="1.10.1200.10">
    <property type="entry name" value="ACP-like"/>
    <property type="match status" value="2"/>
</dbReference>
<dbReference type="GO" id="GO:0005737">
    <property type="term" value="C:cytoplasm"/>
    <property type="evidence" value="ECO:0007669"/>
    <property type="project" value="TreeGrafter"/>
</dbReference>
<comment type="caution">
    <text evidence="7">The sequence shown here is derived from an EMBL/GenBank/DDBJ whole genome shotgun (WGS) entry which is preliminary data.</text>
</comment>
<dbReference type="PROSITE" id="PS50075">
    <property type="entry name" value="CARRIER"/>
    <property type="match status" value="2"/>
</dbReference>
<keyword evidence="1" id="KW-0596">Phosphopantetheine</keyword>
<evidence type="ECO:0000313" key="7">
    <source>
        <dbReference type="EMBL" id="KAK4147292.1"/>
    </source>
</evidence>
<evidence type="ECO:0000259" key="6">
    <source>
        <dbReference type="PROSITE" id="PS50075"/>
    </source>
</evidence>
<dbReference type="SUPFAM" id="SSF56801">
    <property type="entry name" value="Acetyl-CoA synthetase-like"/>
    <property type="match status" value="2"/>
</dbReference>
<dbReference type="CDD" id="cd19545">
    <property type="entry name" value="FUM14_C_NRPS-like"/>
    <property type="match status" value="1"/>
</dbReference>
<dbReference type="GO" id="GO:0044550">
    <property type="term" value="P:secondary metabolite biosynthetic process"/>
    <property type="evidence" value="ECO:0007669"/>
    <property type="project" value="TreeGrafter"/>
</dbReference>
<dbReference type="SUPFAM" id="SSF52777">
    <property type="entry name" value="CoA-dependent acyltransferases"/>
    <property type="match status" value="4"/>
</dbReference>
<proteinExistence type="inferred from homology"/>
<dbReference type="InterPro" id="IPR006162">
    <property type="entry name" value="Ppantetheine_attach_site"/>
</dbReference>
<dbReference type="PROSITE" id="PS00012">
    <property type="entry name" value="PHOSPHOPANTETHEINE"/>
    <property type="match status" value="1"/>
</dbReference>
<comment type="similarity">
    <text evidence="4">Belongs to the NRP synthetase family.</text>
</comment>
<gene>
    <name evidence="7" type="ORF">C8A04DRAFT_24535</name>
</gene>
<evidence type="ECO:0000256" key="2">
    <source>
        <dbReference type="ARBA" id="ARBA00022553"/>
    </source>
</evidence>
<name>A0AAN6ZQN1_9PEZI</name>
<dbReference type="InterPro" id="IPR000873">
    <property type="entry name" value="AMP-dep_synth/lig_dom"/>
</dbReference>
<dbReference type="InterPro" id="IPR010071">
    <property type="entry name" value="AA_adenyl_dom"/>
</dbReference>
<dbReference type="GeneID" id="87815813"/>